<accession>A0A7Z0WKW0</accession>
<dbReference type="AlphaFoldDB" id="A0A7Z0WKW0"/>
<sequence>MCSLFGGEHHDISTPAPAEHSGEHLRTILIRSELMPEVAALTRFLKKEIQLSHLRHRVSALNDIHLPKCC</sequence>
<protein>
    <submittedName>
        <fullName evidence="1">Uncharacterized protein</fullName>
    </submittedName>
</protein>
<comment type="caution">
    <text evidence="1">The sequence shown here is derived from an EMBL/GenBank/DDBJ whole genome shotgun (WGS) entry which is preliminary data.</text>
</comment>
<reference evidence="1 2" key="1">
    <citation type="submission" date="2016-12" db="EMBL/GenBank/DDBJ databases">
        <title>The draft genome sequence of Actinophytocola xinjiangensis.</title>
        <authorList>
            <person name="Wang W."/>
            <person name="Yuan L."/>
        </authorList>
    </citation>
    <scope>NUCLEOTIDE SEQUENCE [LARGE SCALE GENOMIC DNA]</scope>
    <source>
        <strain evidence="1 2">CGMCC 4.4663</strain>
    </source>
</reference>
<keyword evidence="2" id="KW-1185">Reference proteome</keyword>
<dbReference type="EMBL" id="MSIF01000009">
    <property type="protein sequence ID" value="OLF09363.1"/>
    <property type="molecule type" value="Genomic_DNA"/>
</dbReference>
<gene>
    <name evidence="1" type="ORF">BLA60_19500</name>
</gene>
<name>A0A7Z0WKW0_9PSEU</name>
<dbReference type="Proteomes" id="UP000185696">
    <property type="component" value="Unassembled WGS sequence"/>
</dbReference>
<organism evidence="1 2">
    <name type="scientific">Actinophytocola xinjiangensis</name>
    <dbReference type="NCBI Taxonomy" id="485602"/>
    <lineage>
        <taxon>Bacteria</taxon>
        <taxon>Bacillati</taxon>
        <taxon>Actinomycetota</taxon>
        <taxon>Actinomycetes</taxon>
        <taxon>Pseudonocardiales</taxon>
        <taxon>Pseudonocardiaceae</taxon>
    </lineage>
</organism>
<evidence type="ECO:0000313" key="2">
    <source>
        <dbReference type="Proteomes" id="UP000185696"/>
    </source>
</evidence>
<proteinExistence type="predicted"/>
<evidence type="ECO:0000313" key="1">
    <source>
        <dbReference type="EMBL" id="OLF09363.1"/>
    </source>
</evidence>